<feature type="region of interest" description="Disordered" evidence="1">
    <location>
        <begin position="96"/>
        <end position="116"/>
    </location>
</feature>
<dbReference type="PROSITE" id="PS50053">
    <property type="entry name" value="UBIQUITIN_2"/>
    <property type="match status" value="1"/>
</dbReference>
<evidence type="ECO:0000256" key="2">
    <source>
        <dbReference type="SAM" id="Phobius"/>
    </source>
</evidence>
<protein>
    <submittedName>
        <fullName evidence="4">Mannose-6-phosphate receptor domain-containing protein</fullName>
    </submittedName>
</protein>
<evidence type="ECO:0000256" key="1">
    <source>
        <dbReference type="SAM" id="MobiDB-lite"/>
    </source>
</evidence>
<dbReference type="Pfam" id="PF13373">
    <property type="entry name" value="Dsc3_C"/>
    <property type="match status" value="1"/>
</dbReference>
<keyword evidence="2" id="KW-0472">Membrane</keyword>
<dbReference type="Gene3D" id="3.10.20.90">
    <property type="entry name" value="Phosphatidylinositol 3-kinase Catalytic Subunit, Chain A, domain 1"/>
    <property type="match status" value="1"/>
</dbReference>
<dbReference type="InterPro" id="IPR029071">
    <property type="entry name" value="Ubiquitin-like_domsf"/>
</dbReference>
<dbReference type="SUPFAM" id="SSF54236">
    <property type="entry name" value="Ubiquitin-like"/>
    <property type="match status" value="1"/>
</dbReference>
<name>A0A151Z999_TIELA</name>
<dbReference type="InterPro" id="IPR000626">
    <property type="entry name" value="Ubiquitin-like_dom"/>
</dbReference>
<dbReference type="GO" id="GO:0036503">
    <property type="term" value="P:ERAD pathway"/>
    <property type="evidence" value="ECO:0007669"/>
    <property type="project" value="InterPro"/>
</dbReference>
<gene>
    <name evidence="4" type="ORF">DLAC_09149</name>
</gene>
<dbReference type="OMA" id="IYNGKML"/>
<keyword evidence="2" id="KW-0812">Transmembrane</keyword>
<feature type="compositionally biased region" description="Polar residues" evidence="1">
    <location>
        <begin position="97"/>
        <end position="116"/>
    </location>
</feature>
<dbReference type="PANTHER" id="PTHR14557:SF5">
    <property type="entry name" value="UBIQUITIN-LIKE DOMAIN-CONTAINING PROTEIN"/>
    <property type="match status" value="1"/>
</dbReference>
<dbReference type="EMBL" id="LODT01000037">
    <property type="protein sequence ID" value="KYQ90525.1"/>
    <property type="molecule type" value="Genomic_DNA"/>
</dbReference>
<organism evidence="4 5">
    <name type="scientific">Tieghemostelium lacteum</name>
    <name type="common">Slime mold</name>
    <name type="synonym">Dictyostelium lacteum</name>
    <dbReference type="NCBI Taxonomy" id="361077"/>
    <lineage>
        <taxon>Eukaryota</taxon>
        <taxon>Amoebozoa</taxon>
        <taxon>Evosea</taxon>
        <taxon>Eumycetozoa</taxon>
        <taxon>Dictyostelia</taxon>
        <taxon>Dictyosteliales</taxon>
        <taxon>Raperosteliaceae</taxon>
        <taxon>Tieghemostelium</taxon>
    </lineage>
</organism>
<evidence type="ECO:0000259" key="3">
    <source>
        <dbReference type="PROSITE" id="PS50053"/>
    </source>
</evidence>
<dbReference type="InterPro" id="IPR025390">
    <property type="entry name" value="Dsc3_C"/>
</dbReference>
<keyword evidence="4" id="KW-0675">Receptor</keyword>
<dbReference type="SMART" id="SM00213">
    <property type="entry name" value="UBQ"/>
    <property type="match status" value="1"/>
</dbReference>
<dbReference type="PANTHER" id="PTHR14557">
    <property type="entry name" value="PROTEIN C7ORF21"/>
    <property type="match status" value="1"/>
</dbReference>
<dbReference type="InParanoid" id="A0A151Z999"/>
<reference evidence="4 5" key="1">
    <citation type="submission" date="2015-12" db="EMBL/GenBank/DDBJ databases">
        <title>Dictyostelia acquired genes for synthesis and detection of signals that induce cell-type specialization by lateral gene transfer from prokaryotes.</title>
        <authorList>
            <person name="Gloeckner G."/>
            <person name="Schaap P."/>
        </authorList>
    </citation>
    <scope>NUCLEOTIDE SEQUENCE [LARGE SCALE GENOMIC DNA]</scope>
    <source>
        <strain evidence="4 5">TK</strain>
    </source>
</reference>
<dbReference type="Proteomes" id="UP000076078">
    <property type="component" value="Unassembled WGS sequence"/>
</dbReference>
<evidence type="ECO:0000313" key="5">
    <source>
        <dbReference type="Proteomes" id="UP000076078"/>
    </source>
</evidence>
<keyword evidence="5" id="KW-1185">Reference proteome</keyword>
<evidence type="ECO:0000313" key="4">
    <source>
        <dbReference type="EMBL" id="KYQ90525.1"/>
    </source>
</evidence>
<feature type="transmembrane region" description="Helical" evidence="2">
    <location>
        <begin position="224"/>
        <end position="241"/>
    </location>
</feature>
<proteinExistence type="predicted"/>
<dbReference type="AlphaFoldDB" id="A0A151Z999"/>
<dbReference type="Pfam" id="PF00240">
    <property type="entry name" value="ubiquitin"/>
    <property type="match status" value="1"/>
</dbReference>
<dbReference type="FunCoup" id="A0A151Z999">
    <property type="interactions" value="20"/>
</dbReference>
<accession>A0A151Z999</accession>
<keyword evidence="2" id="KW-1133">Transmembrane helix</keyword>
<feature type="domain" description="Ubiquitin-like" evidence="3">
    <location>
        <begin position="18"/>
        <end position="85"/>
    </location>
</feature>
<feature type="transmembrane region" description="Helical" evidence="2">
    <location>
        <begin position="193"/>
        <end position="212"/>
    </location>
</feature>
<sequence length="250" mass="27978">MSQLQFDEKLSTTGKTQLSLTIKHLDDPNLIISCDSTDSIQTLKNKILFEKQKTSSQIRIIYNGKMLKDNYQSLKEAGILDNAVIICSITEGLKTIPTPQDTPSNPNNDIQSLNNSQRRQNTSPFAVFENDLQQQQQITSTQLIQLQQQQQALQLLPLSPPLTATVATERERERDFLQREFGIGPNSVARDSIELLCGMSIGFFLGPISLLFLSKSYLSRNFKVGILMGVLLSLLLGIARLNHQSKTRSV</sequence>
<dbReference type="OrthoDB" id="267397at2759"/>
<comment type="caution">
    <text evidence="4">The sequence shown here is derived from an EMBL/GenBank/DDBJ whole genome shotgun (WGS) entry which is preliminary data.</text>
</comment>
<dbReference type="InterPro" id="IPR040352">
    <property type="entry name" value="TMUB1/2"/>
</dbReference>